<feature type="chain" id="PRO_5042264544" evidence="1">
    <location>
        <begin position="22"/>
        <end position="187"/>
    </location>
</feature>
<sequence length="187" mass="19288">MVSITSFFTSAVALLAVPALAALTPAQTVSNIQALTAKSQALQAPAQSITIVNGPLILIGLGPFPQIIAGFSDIVSTTTTAITQMQGSSPVPAGADADAIADAFREFVRVHQVLLNILIGKAGLFSTVPFIGQPVASALRQVESVVDTVAFQLIDQVQSKASDLTQQAKSLDGSLNLAINSYDGLQV</sequence>
<dbReference type="Proteomes" id="UP001286456">
    <property type="component" value="Unassembled WGS sequence"/>
</dbReference>
<comment type="caution">
    <text evidence="2">The sequence shown here is derived from an EMBL/GenBank/DDBJ whole genome shotgun (WGS) entry which is preliminary data.</text>
</comment>
<proteinExistence type="predicted"/>
<keyword evidence="1" id="KW-0732">Signal</keyword>
<protein>
    <submittedName>
        <fullName evidence="2">UVI-1</fullName>
    </submittedName>
</protein>
<keyword evidence="3" id="KW-1185">Reference proteome</keyword>
<dbReference type="AlphaFoldDB" id="A0AAE0IPD5"/>
<dbReference type="Pfam" id="PF17615">
    <property type="entry name" value="C166"/>
    <property type="match status" value="1"/>
</dbReference>
<evidence type="ECO:0000313" key="2">
    <source>
        <dbReference type="EMBL" id="KAK3328056.1"/>
    </source>
</evidence>
<gene>
    <name evidence="2" type="ORF">B0T19DRAFT_400853</name>
</gene>
<accession>A0AAE0IPD5</accession>
<reference evidence="2" key="1">
    <citation type="journal article" date="2023" name="Mol. Phylogenet. Evol.">
        <title>Genome-scale phylogeny and comparative genomics of the fungal order Sordariales.</title>
        <authorList>
            <person name="Hensen N."/>
            <person name="Bonometti L."/>
            <person name="Westerberg I."/>
            <person name="Brannstrom I.O."/>
            <person name="Guillou S."/>
            <person name="Cros-Aarteil S."/>
            <person name="Calhoun S."/>
            <person name="Haridas S."/>
            <person name="Kuo A."/>
            <person name="Mondo S."/>
            <person name="Pangilinan J."/>
            <person name="Riley R."/>
            <person name="LaButti K."/>
            <person name="Andreopoulos B."/>
            <person name="Lipzen A."/>
            <person name="Chen C."/>
            <person name="Yan M."/>
            <person name="Daum C."/>
            <person name="Ng V."/>
            <person name="Clum A."/>
            <person name="Steindorff A."/>
            <person name="Ohm R.A."/>
            <person name="Martin F."/>
            <person name="Silar P."/>
            <person name="Natvig D.O."/>
            <person name="Lalanne C."/>
            <person name="Gautier V."/>
            <person name="Ament-Velasquez S.L."/>
            <person name="Kruys A."/>
            <person name="Hutchinson M.I."/>
            <person name="Powell A.J."/>
            <person name="Barry K."/>
            <person name="Miller A.N."/>
            <person name="Grigoriev I.V."/>
            <person name="Debuchy R."/>
            <person name="Gladieux P."/>
            <person name="Hiltunen Thoren M."/>
            <person name="Johannesson H."/>
        </authorList>
    </citation>
    <scope>NUCLEOTIDE SEQUENCE</scope>
    <source>
        <strain evidence="2">SMH4131-1</strain>
    </source>
</reference>
<name>A0AAE0IPD5_9PEZI</name>
<organism evidence="2 3">
    <name type="scientific">Cercophora scortea</name>
    <dbReference type="NCBI Taxonomy" id="314031"/>
    <lineage>
        <taxon>Eukaryota</taxon>
        <taxon>Fungi</taxon>
        <taxon>Dikarya</taxon>
        <taxon>Ascomycota</taxon>
        <taxon>Pezizomycotina</taxon>
        <taxon>Sordariomycetes</taxon>
        <taxon>Sordariomycetidae</taxon>
        <taxon>Sordariales</taxon>
        <taxon>Lasiosphaeriaceae</taxon>
        <taxon>Cercophora</taxon>
    </lineage>
</organism>
<dbReference type="EMBL" id="JAUEPO010000003">
    <property type="protein sequence ID" value="KAK3328056.1"/>
    <property type="molecule type" value="Genomic_DNA"/>
</dbReference>
<evidence type="ECO:0000313" key="3">
    <source>
        <dbReference type="Proteomes" id="UP001286456"/>
    </source>
</evidence>
<reference evidence="2" key="2">
    <citation type="submission" date="2023-06" db="EMBL/GenBank/DDBJ databases">
        <authorList>
            <consortium name="Lawrence Berkeley National Laboratory"/>
            <person name="Haridas S."/>
            <person name="Hensen N."/>
            <person name="Bonometti L."/>
            <person name="Westerberg I."/>
            <person name="Brannstrom I.O."/>
            <person name="Guillou S."/>
            <person name="Cros-Aarteil S."/>
            <person name="Calhoun S."/>
            <person name="Kuo A."/>
            <person name="Mondo S."/>
            <person name="Pangilinan J."/>
            <person name="Riley R."/>
            <person name="Labutti K."/>
            <person name="Andreopoulos B."/>
            <person name="Lipzen A."/>
            <person name="Chen C."/>
            <person name="Yanf M."/>
            <person name="Daum C."/>
            <person name="Ng V."/>
            <person name="Clum A."/>
            <person name="Steindorff A."/>
            <person name="Ohm R."/>
            <person name="Martin F."/>
            <person name="Silar P."/>
            <person name="Natvig D."/>
            <person name="Lalanne C."/>
            <person name="Gautier V."/>
            <person name="Ament-Velasquez S.L."/>
            <person name="Kruys A."/>
            <person name="Hutchinson M.I."/>
            <person name="Powell A.J."/>
            <person name="Barry K."/>
            <person name="Miller A.N."/>
            <person name="Grigoriev I.V."/>
            <person name="Debuchy R."/>
            <person name="Gladieux P."/>
            <person name="Thoren M.H."/>
            <person name="Johannesson H."/>
        </authorList>
    </citation>
    <scope>NUCLEOTIDE SEQUENCE</scope>
    <source>
        <strain evidence="2">SMH4131-1</strain>
    </source>
</reference>
<feature type="signal peptide" evidence="1">
    <location>
        <begin position="1"/>
        <end position="21"/>
    </location>
</feature>
<evidence type="ECO:0000256" key="1">
    <source>
        <dbReference type="SAM" id="SignalP"/>
    </source>
</evidence>